<reference evidence="2 3" key="1">
    <citation type="submission" date="2019-02" db="EMBL/GenBank/DDBJ databases">
        <title>Deep-cultivation of Planctomycetes and their phenomic and genomic characterization uncovers novel biology.</title>
        <authorList>
            <person name="Wiegand S."/>
            <person name="Jogler M."/>
            <person name="Boedeker C."/>
            <person name="Pinto D."/>
            <person name="Vollmers J."/>
            <person name="Rivas-Marin E."/>
            <person name="Kohn T."/>
            <person name="Peeters S.H."/>
            <person name="Heuer A."/>
            <person name="Rast P."/>
            <person name="Oberbeckmann S."/>
            <person name="Bunk B."/>
            <person name="Jeske O."/>
            <person name="Meyerdierks A."/>
            <person name="Storesund J.E."/>
            <person name="Kallscheuer N."/>
            <person name="Luecker S."/>
            <person name="Lage O.M."/>
            <person name="Pohl T."/>
            <person name="Merkel B.J."/>
            <person name="Hornburger P."/>
            <person name="Mueller R.-W."/>
            <person name="Bruemmer F."/>
            <person name="Labrenz M."/>
            <person name="Spormann A.M."/>
            <person name="Op Den Camp H."/>
            <person name="Overmann J."/>
            <person name="Amann R."/>
            <person name="Jetten M.S.M."/>
            <person name="Mascher T."/>
            <person name="Medema M.H."/>
            <person name="Devos D.P."/>
            <person name="Kaster A.-K."/>
            <person name="Ovreas L."/>
            <person name="Rohde M."/>
            <person name="Galperin M.Y."/>
            <person name="Jogler C."/>
        </authorList>
    </citation>
    <scope>NUCLEOTIDE SEQUENCE [LARGE SCALE GENOMIC DNA]</scope>
    <source>
        <strain evidence="2 3">Pan54</strain>
    </source>
</reference>
<proteinExistence type="predicted"/>
<comment type="caution">
    <text evidence="2">The sequence shown here is derived from an EMBL/GenBank/DDBJ whole genome shotgun (WGS) entry which is preliminary data.</text>
</comment>
<gene>
    <name evidence="2" type="ORF">Pan54_12700</name>
</gene>
<feature type="region of interest" description="Disordered" evidence="1">
    <location>
        <begin position="1"/>
        <end position="29"/>
    </location>
</feature>
<evidence type="ECO:0000313" key="2">
    <source>
        <dbReference type="EMBL" id="TWT60556.1"/>
    </source>
</evidence>
<sequence>MIIKQNMKTSAYERTSDNTSQPHQPISQQTSIRLDYSTIFRSKQADTPTSHLFYTRIEP</sequence>
<organism evidence="2 3">
    <name type="scientific">Rubinisphaera italica</name>
    <dbReference type="NCBI Taxonomy" id="2527969"/>
    <lineage>
        <taxon>Bacteria</taxon>
        <taxon>Pseudomonadati</taxon>
        <taxon>Planctomycetota</taxon>
        <taxon>Planctomycetia</taxon>
        <taxon>Planctomycetales</taxon>
        <taxon>Planctomycetaceae</taxon>
        <taxon>Rubinisphaera</taxon>
    </lineage>
</organism>
<dbReference type="EMBL" id="SJPG01000001">
    <property type="protein sequence ID" value="TWT60556.1"/>
    <property type="molecule type" value="Genomic_DNA"/>
</dbReference>
<name>A0A5C5XC04_9PLAN</name>
<accession>A0A5C5XC04</accession>
<dbReference type="Proteomes" id="UP000316095">
    <property type="component" value="Unassembled WGS sequence"/>
</dbReference>
<evidence type="ECO:0000256" key="1">
    <source>
        <dbReference type="SAM" id="MobiDB-lite"/>
    </source>
</evidence>
<keyword evidence="3" id="KW-1185">Reference proteome</keyword>
<evidence type="ECO:0000313" key="3">
    <source>
        <dbReference type="Proteomes" id="UP000316095"/>
    </source>
</evidence>
<protein>
    <submittedName>
        <fullName evidence="2">Uncharacterized protein</fullName>
    </submittedName>
</protein>
<dbReference type="AlphaFoldDB" id="A0A5C5XC04"/>